<evidence type="ECO:0000313" key="1">
    <source>
        <dbReference type="Proteomes" id="UP000095286"/>
    </source>
</evidence>
<name>A0AC35UF32_9BILA</name>
<proteinExistence type="predicted"/>
<protein>
    <submittedName>
        <fullName evidence="2">Cys-rich protein</fullName>
    </submittedName>
</protein>
<evidence type="ECO:0000313" key="2">
    <source>
        <dbReference type="WBParaSite" id="RSKR_0001083800.1"/>
    </source>
</evidence>
<reference evidence="2" key="1">
    <citation type="submission" date="2016-11" db="UniProtKB">
        <authorList>
            <consortium name="WormBaseParasite"/>
        </authorList>
    </citation>
    <scope>IDENTIFICATION</scope>
    <source>
        <strain evidence="2">KR3021</strain>
    </source>
</reference>
<accession>A0AC35UF32</accession>
<dbReference type="Proteomes" id="UP000095286">
    <property type="component" value="Unplaced"/>
</dbReference>
<organism evidence="1 2">
    <name type="scientific">Rhabditophanes sp. KR3021</name>
    <dbReference type="NCBI Taxonomy" id="114890"/>
    <lineage>
        <taxon>Eukaryota</taxon>
        <taxon>Metazoa</taxon>
        <taxon>Ecdysozoa</taxon>
        <taxon>Nematoda</taxon>
        <taxon>Chromadorea</taxon>
        <taxon>Rhabditida</taxon>
        <taxon>Tylenchina</taxon>
        <taxon>Panagrolaimomorpha</taxon>
        <taxon>Strongyloidoidea</taxon>
        <taxon>Alloionematidae</taxon>
        <taxon>Rhabditophanes</taxon>
    </lineage>
</organism>
<dbReference type="WBParaSite" id="RSKR_0001083800.1">
    <property type="protein sequence ID" value="RSKR_0001083800.1"/>
    <property type="gene ID" value="RSKR_0001083800"/>
</dbReference>
<sequence length="135" mass="14496">MKKTNNALLIVGILLLMPNGGASEKANSSKSPNAAGNNSKYGEGKAGAIKCIGECIKDFTCTGVDCPVTQKDFINCVNNCILGVDGHTNEKDCKEQDKKESACKETCKKNSNVKECEAKCEKNNTCKQTGREDEL</sequence>